<accession>A0A9P0B2C5</accession>
<protein>
    <submittedName>
        <fullName evidence="3">Uncharacterized protein</fullName>
    </submittedName>
</protein>
<feature type="compositionally biased region" description="Acidic residues" evidence="1">
    <location>
        <begin position="338"/>
        <end position="348"/>
    </location>
</feature>
<keyword evidence="2" id="KW-0732">Signal</keyword>
<feature type="compositionally biased region" description="Basic residues" evidence="1">
    <location>
        <begin position="395"/>
        <end position="414"/>
    </location>
</feature>
<dbReference type="AlphaFoldDB" id="A0A9P0B2C5"/>
<evidence type="ECO:0000313" key="4">
    <source>
        <dbReference type="Proteomes" id="UP001154078"/>
    </source>
</evidence>
<evidence type="ECO:0000256" key="1">
    <source>
        <dbReference type="SAM" id="MobiDB-lite"/>
    </source>
</evidence>
<name>A0A9P0B2C5_BRAAE</name>
<proteinExistence type="predicted"/>
<feature type="signal peptide" evidence="2">
    <location>
        <begin position="1"/>
        <end position="17"/>
    </location>
</feature>
<feature type="compositionally biased region" description="Acidic residues" evidence="1">
    <location>
        <begin position="302"/>
        <end position="313"/>
    </location>
</feature>
<feature type="compositionally biased region" description="Acidic residues" evidence="1">
    <location>
        <begin position="320"/>
        <end position="331"/>
    </location>
</feature>
<keyword evidence="4" id="KW-1185">Reference proteome</keyword>
<sequence>MRQFIVIVFATLYSTSAQNSSFFNKPKRTLIDIQSPGDAKPVGIVYHLPEPQALTYQTTEDPNLGNFYTNTHKFFPQANSAIKPVFETEKQLSSTNVKNAFEAPKVAAQHVLYEYEQTPTNAVSNVHVKHIFQPVNNNNNNNNNDFADEQKKEQNSYIASAETVVSPVQHSSLVNHAQNYAQVNYHPLYSVQPTHNVQHHGGHPYVPSRYLYVNGKIVYQPVHQPHQQQNAQRNHFYHHPHHQHQPSLPLYQNRQQQNIPLVNHRPVQKLTPPPVSFSNFHPPARSEMQRITNPVTPKSVEVEENQEVEEDDKEEVRDDKEEEVEENDDDDDRRSNLEEGEEAEEDDEKHDKYHHLFGKYSFENEDDEDDHQGYRTREEANEEEEEDDEDNDRRSSKHVSSKTKKPNKKSLKKSKSNDKDNYSYSEAYMTSSKYEQKPKKSKNAKSKPKRYYRKVKNSSDSRGKPKYEAIEGKSSQQVPITHEHKFVKEKFYITKSFNDGFEKN</sequence>
<feature type="compositionally biased region" description="Acidic residues" evidence="1">
    <location>
        <begin position="380"/>
        <end position="390"/>
    </location>
</feature>
<dbReference type="EMBL" id="OV121135">
    <property type="protein sequence ID" value="CAH0555799.1"/>
    <property type="molecule type" value="Genomic_DNA"/>
</dbReference>
<feature type="compositionally biased region" description="Basic residues" evidence="1">
    <location>
        <begin position="439"/>
        <end position="456"/>
    </location>
</feature>
<gene>
    <name evidence="3" type="ORF">MELIAE_LOCUS7076</name>
</gene>
<feature type="chain" id="PRO_5040287949" evidence="2">
    <location>
        <begin position="18"/>
        <end position="504"/>
    </location>
</feature>
<dbReference type="OrthoDB" id="6782861at2759"/>
<reference evidence="3" key="1">
    <citation type="submission" date="2021-12" db="EMBL/GenBank/DDBJ databases">
        <authorList>
            <person name="King R."/>
        </authorList>
    </citation>
    <scope>NUCLEOTIDE SEQUENCE</scope>
</reference>
<evidence type="ECO:0000256" key="2">
    <source>
        <dbReference type="SAM" id="SignalP"/>
    </source>
</evidence>
<feature type="region of interest" description="Disordered" evidence="1">
    <location>
        <begin position="264"/>
        <end position="476"/>
    </location>
</feature>
<organism evidence="3 4">
    <name type="scientific">Brassicogethes aeneus</name>
    <name type="common">Rape pollen beetle</name>
    <name type="synonym">Meligethes aeneus</name>
    <dbReference type="NCBI Taxonomy" id="1431903"/>
    <lineage>
        <taxon>Eukaryota</taxon>
        <taxon>Metazoa</taxon>
        <taxon>Ecdysozoa</taxon>
        <taxon>Arthropoda</taxon>
        <taxon>Hexapoda</taxon>
        <taxon>Insecta</taxon>
        <taxon>Pterygota</taxon>
        <taxon>Neoptera</taxon>
        <taxon>Endopterygota</taxon>
        <taxon>Coleoptera</taxon>
        <taxon>Polyphaga</taxon>
        <taxon>Cucujiformia</taxon>
        <taxon>Nitidulidae</taxon>
        <taxon>Meligethinae</taxon>
        <taxon>Brassicogethes</taxon>
    </lineage>
</organism>
<evidence type="ECO:0000313" key="3">
    <source>
        <dbReference type="EMBL" id="CAH0555799.1"/>
    </source>
</evidence>
<feature type="compositionally biased region" description="Basic and acidic residues" evidence="1">
    <location>
        <begin position="457"/>
        <end position="471"/>
    </location>
</feature>
<dbReference type="Proteomes" id="UP001154078">
    <property type="component" value="Chromosome 4"/>
</dbReference>